<reference evidence="2 3" key="1">
    <citation type="submission" date="2018-07" db="EMBL/GenBank/DDBJ databases">
        <title>Genome sequencing of Runella.</title>
        <authorList>
            <person name="Baek M.-G."/>
            <person name="Yi H."/>
        </authorList>
    </citation>
    <scope>NUCLEOTIDE SEQUENCE [LARGE SCALE GENOMIC DNA]</scope>
    <source>
        <strain evidence="2 3">HYN0085</strain>
    </source>
</reference>
<dbReference type="SUPFAM" id="SSF48452">
    <property type="entry name" value="TPR-like"/>
    <property type="match status" value="1"/>
</dbReference>
<dbReference type="Gene3D" id="1.25.40.10">
    <property type="entry name" value="Tetratricopeptide repeat domain"/>
    <property type="match status" value="1"/>
</dbReference>
<dbReference type="RefSeq" id="WP_114065615.1">
    <property type="nucleotide sequence ID" value="NZ_CP030850.1"/>
</dbReference>
<name>A0A344TDV7_9BACT</name>
<protein>
    <submittedName>
        <fullName evidence="2">ABC transporter substrate-binding protein</fullName>
    </submittedName>
</protein>
<feature type="chain" id="PRO_5017055230" evidence="1">
    <location>
        <begin position="19"/>
        <end position="368"/>
    </location>
</feature>
<proteinExistence type="predicted"/>
<gene>
    <name evidence="2" type="ORF">DR864_03295</name>
</gene>
<evidence type="ECO:0000256" key="1">
    <source>
        <dbReference type="SAM" id="SignalP"/>
    </source>
</evidence>
<dbReference type="InterPro" id="IPR011990">
    <property type="entry name" value="TPR-like_helical_dom_sf"/>
</dbReference>
<dbReference type="AlphaFoldDB" id="A0A344TDV7"/>
<accession>A0A344TDV7</accession>
<evidence type="ECO:0000313" key="3">
    <source>
        <dbReference type="Proteomes" id="UP000251993"/>
    </source>
</evidence>
<keyword evidence="1" id="KW-0732">Signal</keyword>
<keyword evidence="3" id="KW-1185">Reference proteome</keyword>
<organism evidence="2 3">
    <name type="scientific">Runella rosea</name>
    <dbReference type="NCBI Taxonomy" id="2259595"/>
    <lineage>
        <taxon>Bacteria</taxon>
        <taxon>Pseudomonadati</taxon>
        <taxon>Bacteroidota</taxon>
        <taxon>Cytophagia</taxon>
        <taxon>Cytophagales</taxon>
        <taxon>Spirosomataceae</taxon>
        <taxon>Runella</taxon>
    </lineage>
</organism>
<feature type="signal peptide" evidence="1">
    <location>
        <begin position="1"/>
        <end position="18"/>
    </location>
</feature>
<sequence length="368" mass="42978">MKRIVFFLFLLITPFAKAQLLYDAPTQNLVLEAIDHIYNYEFGAVEPLARQIRAKYPNHPVNPLLKAIQLHWQYLPVKDNKAMSGQYQSYLQECLNKAKVLEKDAKTRPEAAFFSMAGHGYIALIHNYNDDKIKAASEGKKAYNYVMDGFKYMERNPEFYFSSGLYNYYVIRYPEDHPIVKPLILFFKDGNREEGLRQMDIAARKGIFTRTESAFYLARIFLKHELRYEKASNYLSTLTQKYPNNPVFLMKNIEALLLLGQYEEAEPFLERFKRRTDKFFPIASHTFEGMVEEKHLKHDAAAAKAYQAALRQPFDSEYTKEYHAFAYAGLARIALRAGDRSKATLYYKKAEELAEYKALIKEIKTYLK</sequence>
<dbReference type="OrthoDB" id="9813254at2"/>
<dbReference type="EMBL" id="CP030850">
    <property type="protein sequence ID" value="AXE16828.1"/>
    <property type="molecule type" value="Genomic_DNA"/>
</dbReference>
<evidence type="ECO:0000313" key="2">
    <source>
        <dbReference type="EMBL" id="AXE16828.1"/>
    </source>
</evidence>
<dbReference type="Proteomes" id="UP000251993">
    <property type="component" value="Chromosome"/>
</dbReference>
<dbReference type="KEGG" id="run:DR864_03295"/>